<dbReference type="Pfam" id="PF25372">
    <property type="entry name" value="DUF7885"/>
    <property type="match status" value="1"/>
</dbReference>
<dbReference type="PANTHER" id="PTHR13382:SF67">
    <property type="entry name" value="SCF E3 UBIQUITIN LIGASE COMPLEX F-BOX PROTEIN POF2"/>
    <property type="match status" value="1"/>
</dbReference>
<evidence type="ECO:0000313" key="8">
    <source>
        <dbReference type="Proteomes" id="UP001166286"/>
    </source>
</evidence>
<feature type="region of interest" description="Disordered" evidence="4">
    <location>
        <begin position="557"/>
        <end position="605"/>
    </location>
</feature>
<gene>
    <name evidence="7" type="ORF">JMJ35_007280</name>
</gene>
<dbReference type="InterPro" id="IPR001810">
    <property type="entry name" value="F-box_dom"/>
</dbReference>
<dbReference type="Proteomes" id="UP001166286">
    <property type="component" value="Unassembled WGS sequence"/>
</dbReference>
<evidence type="ECO:0000256" key="3">
    <source>
        <dbReference type="ARBA" id="ARBA00022786"/>
    </source>
</evidence>
<keyword evidence="8" id="KW-1185">Reference proteome</keyword>
<evidence type="ECO:0000259" key="5">
    <source>
        <dbReference type="Pfam" id="PF12937"/>
    </source>
</evidence>
<dbReference type="PANTHER" id="PTHR13382">
    <property type="entry name" value="MITOCHONDRIAL ATP SYNTHASE COUPLING FACTOR B"/>
    <property type="match status" value="1"/>
</dbReference>
<proteinExistence type="predicted"/>
<dbReference type="SUPFAM" id="SSF81383">
    <property type="entry name" value="F-box domain"/>
    <property type="match status" value="1"/>
</dbReference>
<feature type="compositionally biased region" description="Acidic residues" evidence="4">
    <location>
        <begin position="582"/>
        <end position="593"/>
    </location>
</feature>
<dbReference type="InterPro" id="IPR032675">
    <property type="entry name" value="LRR_dom_sf"/>
</dbReference>
<feature type="region of interest" description="Disordered" evidence="4">
    <location>
        <begin position="1"/>
        <end position="68"/>
    </location>
</feature>
<keyword evidence="3" id="KW-0833">Ubl conjugation pathway</keyword>
<dbReference type="Pfam" id="PF12937">
    <property type="entry name" value="F-box-like"/>
    <property type="match status" value="1"/>
</dbReference>
<reference evidence="7" key="1">
    <citation type="submission" date="2023-03" db="EMBL/GenBank/DDBJ databases">
        <title>Complete genome of Cladonia borealis.</title>
        <authorList>
            <person name="Park H."/>
        </authorList>
    </citation>
    <scope>NUCLEOTIDE SEQUENCE</scope>
    <source>
        <strain evidence="7">ANT050790</strain>
    </source>
</reference>
<evidence type="ECO:0000256" key="2">
    <source>
        <dbReference type="ARBA" id="ARBA00022737"/>
    </source>
</evidence>
<sequence length="605" mass="67647">MVRSQRNVVEATETASASSSSSSPERAAYDDDTDFFTAQRNDSESSIGVSSLRDLTMSPTQEREHRVSPISRLPPELLIGVFTKLNSSADLRSCMLVSKTWSRNSVDLLWHRPLCNTWHNLQSVTRSIQTTDGYYSYNALVKRLNLSNLNDQISDGTVNPFQMCKRIERLTLTGCVKLTDGGVCSLIYGSRSLLALDITGLDAITDHTLKAVSENCGRLQGLNITDCSKVTDDSLVAVAEHCHLLKRLKLNNCSLVTDDSIMAVAQHCPHMLEIDLHNCRQVTNISITNLIARGRQLRELRAGHCHLLTDSAFLDLPKNLAFESLRILDLTACHQLHDEAVEKIIETSPRLRNLVLAKCKEITDRSVMAITKLGKNLHYIHLGHCAQITDNAVIQLVKLCNRIRYIDLACCQRLTDQSVKQLATLPKLRRIGLVKCQLITDRSILALAKAANPEQRQKSMIASLLERVHLSYCINLTLGGIHALLNQCPKLTHLSLTGVQAFYLREDLIAYCREAPPEFTEHQRHVFCVFSGEGVNKLRDFLNNNTELAYETEGTMYDDREADDMDTDQQQLPGLMHATGLNDDDDDMDEVDGADGSQYELEGDN</sequence>
<dbReference type="InterPro" id="IPR057207">
    <property type="entry name" value="FBXL15_LRR"/>
</dbReference>
<dbReference type="GO" id="GO:0005737">
    <property type="term" value="C:cytoplasm"/>
    <property type="evidence" value="ECO:0007669"/>
    <property type="project" value="TreeGrafter"/>
</dbReference>
<dbReference type="SUPFAM" id="SSF52047">
    <property type="entry name" value="RNI-like"/>
    <property type="match status" value="1"/>
</dbReference>
<accession>A0AA39QXZ6</accession>
<feature type="domain" description="F-box/LRR-repeat protein 15-like leucin rich repeat" evidence="6">
    <location>
        <begin position="229"/>
        <end position="482"/>
    </location>
</feature>
<dbReference type="EMBL" id="JAFEKC020000017">
    <property type="protein sequence ID" value="KAK0509886.1"/>
    <property type="molecule type" value="Genomic_DNA"/>
</dbReference>
<name>A0AA39QXZ6_9LECA</name>
<protein>
    <recommendedName>
        <fullName evidence="9">F-box domain-containing protein</fullName>
    </recommendedName>
</protein>
<evidence type="ECO:0000256" key="4">
    <source>
        <dbReference type="SAM" id="MobiDB-lite"/>
    </source>
</evidence>
<organism evidence="7 8">
    <name type="scientific">Cladonia borealis</name>
    <dbReference type="NCBI Taxonomy" id="184061"/>
    <lineage>
        <taxon>Eukaryota</taxon>
        <taxon>Fungi</taxon>
        <taxon>Dikarya</taxon>
        <taxon>Ascomycota</taxon>
        <taxon>Pezizomycotina</taxon>
        <taxon>Lecanoromycetes</taxon>
        <taxon>OSLEUM clade</taxon>
        <taxon>Lecanoromycetidae</taxon>
        <taxon>Lecanorales</taxon>
        <taxon>Lecanorineae</taxon>
        <taxon>Cladoniaceae</taxon>
        <taxon>Cladonia</taxon>
    </lineage>
</organism>
<dbReference type="InterPro" id="IPR036047">
    <property type="entry name" value="F-box-like_dom_sf"/>
</dbReference>
<feature type="compositionally biased region" description="Polar residues" evidence="4">
    <location>
        <begin position="38"/>
        <end position="49"/>
    </location>
</feature>
<evidence type="ECO:0008006" key="9">
    <source>
        <dbReference type="Google" id="ProtNLM"/>
    </source>
</evidence>
<dbReference type="InterPro" id="IPR006553">
    <property type="entry name" value="Leu-rich_rpt_Cys-con_subtyp"/>
</dbReference>
<dbReference type="AlphaFoldDB" id="A0AA39QXZ6"/>
<dbReference type="FunFam" id="3.80.10.10:FF:000251">
    <property type="entry name" value="Ubiquitin ligase complex F-box protein GRR1"/>
    <property type="match status" value="1"/>
</dbReference>
<comment type="caution">
    <text evidence="7">The sequence shown here is derived from an EMBL/GenBank/DDBJ whole genome shotgun (WGS) entry which is preliminary data.</text>
</comment>
<feature type="compositionally biased region" description="Low complexity" evidence="4">
    <location>
        <begin position="10"/>
        <end position="23"/>
    </location>
</feature>
<evidence type="ECO:0000313" key="7">
    <source>
        <dbReference type="EMBL" id="KAK0509886.1"/>
    </source>
</evidence>
<dbReference type="GO" id="GO:0019005">
    <property type="term" value="C:SCF ubiquitin ligase complex"/>
    <property type="evidence" value="ECO:0007669"/>
    <property type="project" value="UniProtKB-ARBA"/>
</dbReference>
<dbReference type="SMART" id="SM00367">
    <property type="entry name" value="LRR_CC"/>
    <property type="match status" value="12"/>
</dbReference>
<keyword evidence="2" id="KW-0677">Repeat</keyword>
<dbReference type="Gene3D" id="3.80.10.10">
    <property type="entry name" value="Ribonuclease Inhibitor"/>
    <property type="match status" value="2"/>
</dbReference>
<keyword evidence="1" id="KW-0433">Leucine-rich repeat</keyword>
<feature type="domain" description="F-box" evidence="5">
    <location>
        <begin position="70"/>
        <end position="114"/>
    </location>
</feature>
<evidence type="ECO:0000259" key="6">
    <source>
        <dbReference type="Pfam" id="PF25372"/>
    </source>
</evidence>
<evidence type="ECO:0000256" key="1">
    <source>
        <dbReference type="ARBA" id="ARBA00022614"/>
    </source>
</evidence>
<dbReference type="InterPro" id="IPR050648">
    <property type="entry name" value="F-box_LRR-repeat"/>
</dbReference>